<name>A0A839USK6_9GAMM</name>
<dbReference type="EMBL" id="JACHXZ010000003">
    <property type="protein sequence ID" value="MBB3168906.1"/>
    <property type="molecule type" value="Genomic_DNA"/>
</dbReference>
<comment type="caution">
    <text evidence="2">The sequence shown here is derived from an EMBL/GenBank/DDBJ whole genome shotgun (WGS) entry which is preliminary data.</text>
</comment>
<sequence>MKNACRSMLLGVALLSSLASAKPLPAALNSVLLLKLLAFEASVSQQQAVHILVVNDDALADALTKKIGSPIGAGKLAAVYRNRAPDNTKLHAIYINGEREPASLSTYAQSQHAVTVGNNLKQAHHGVALILYDDEGLPGISISMSPSKSLGLSWDPKVLEVSTLIY</sequence>
<reference evidence="2 3" key="1">
    <citation type="submission" date="2020-08" db="EMBL/GenBank/DDBJ databases">
        <title>Genomic Encyclopedia of Type Strains, Phase III (KMG-III): the genomes of soil and plant-associated and newly described type strains.</title>
        <authorList>
            <person name="Whitman W."/>
        </authorList>
    </citation>
    <scope>NUCLEOTIDE SEQUENCE [LARGE SCALE GENOMIC DNA]</scope>
    <source>
        <strain evidence="2 3">CECT 8571</strain>
    </source>
</reference>
<feature type="chain" id="PRO_5032549363" description="DUF4154 domain-containing protein" evidence="1">
    <location>
        <begin position="22"/>
        <end position="166"/>
    </location>
</feature>
<evidence type="ECO:0008006" key="4">
    <source>
        <dbReference type="Google" id="ProtNLM"/>
    </source>
</evidence>
<dbReference type="AlphaFoldDB" id="A0A839USK6"/>
<keyword evidence="3" id="KW-1185">Reference proteome</keyword>
<evidence type="ECO:0000256" key="1">
    <source>
        <dbReference type="SAM" id="SignalP"/>
    </source>
</evidence>
<dbReference type="Pfam" id="PF13689">
    <property type="entry name" value="DUF4154"/>
    <property type="match status" value="1"/>
</dbReference>
<protein>
    <recommendedName>
        <fullName evidence="4">DUF4154 domain-containing protein</fullName>
    </recommendedName>
</protein>
<evidence type="ECO:0000313" key="2">
    <source>
        <dbReference type="EMBL" id="MBB3168906.1"/>
    </source>
</evidence>
<dbReference type="Proteomes" id="UP000559987">
    <property type="component" value="Unassembled WGS sequence"/>
</dbReference>
<accession>A0A839USK6</accession>
<keyword evidence="1" id="KW-0732">Signal</keyword>
<dbReference type="RefSeq" id="WP_183910417.1">
    <property type="nucleotide sequence ID" value="NZ_JACHXZ010000003.1"/>
</dbReference>
<evidence type="ECO:0000313" key="3">
    <source>
        <dbReference type="Proteomes" id="UP000559987"/>
    </source>
</evidence>
<gene>
    <name evidence="2" type="ORF">FHS30_002114</name>
</gene>
<organism evidence="2 3">
    <name type="scientific">Simiduia aestuariiviva</name>
    <dbReference type="NCBI Taxonomy" id="1510459"/>
    <lineage>
        <taxon>Bacteria</taxon>
        <taxon>Pseudomonadati</taxon>
        <taxon>Pseudomonadota</taxon>
        <taxon>Gammaproteobacteria</taxon>
        <taxon>Cellvibrionales</taxon>
        <taxon>Cellvibrionaceae</taxon>
        <taxon>Simiduia</taxon>
    </lineage>
</organism>
<dbReference type="InterPro" id="IPR025293">
    <property type="entry name" value="YfiR/HmsC-like"/>
</dbReference>
<feature type="signal peptide" evidence="1">
    <location>
        <begin position="1"/>
        <end position="21"/>
    </location>
</feature>
<proteinExistence type="predicted"/>